<dbReference type="EMBL" id="GBRH01177720">
    <property type="protein sequence ID" value="JAE20176.1"/>
    <property type="molecule type" value="Transcribed_RNA"/>
</dbReference>
<protein>
    <submittedName>
        <fullName evidence="1">Uncharacterized protein</fullName>
    </submittedName>
</protein>
<reference evidence="1" key="2">
    <citation type="journal article" date="2015" name="Data Brief">
        <title>Shoot transcriptome of the giant reed, Arundo donax.</title>
        <authorList>
            <person name="Barrero R.A."/>
            <person name="Guerrero F.D."/>
            <person name="Moolhuijzen P."/>
            <person name="Goolsby J.A."/>
            <person name="Tidwell J."/>
            <person name="Bellgard S.E."/>
            <person name="Bellgard M.I."/>
        </authorList>
    </citation>
    <scope>NUCLEOTIDE SEQUENCE</scope>
    <source>
        <tissue evidence="1">Shoot tissue taken approximately 20 cm above the soil surface</tissue>
    </source>
</reference>
<sequence length="55" mass="6648">MLVLLWTYDRHPDKLCKYSLSSFWGEPPPLVPRPKLILDPSFLLWQHWTSFVVHR</sequence>
<reference evidence="1" key="1">
    <citation type="submission" date="2014-09" db="EMBL/GenBank/DDBJ databases">
        <authorList>
            <person name="Magalhaes I.L.F."/>
            <person name="Oliveira U."/>
            <person name="Santos F.R."/>
            <person name="Vidigal T.H.D.A."/>
            <person name="Brescovit A.D."/>
            <person name="Santos A.J."/>
        </authorList>
    </citation>
    <scope>NUCLEOTIDE SEQUENCE</scope>
    <source>
        <tissue evidence="1">Shoot tissue taken approximately 20 cm above the soil surface</tissue>
    </source>
</reference>
<accession>A0A0A9VDC8</accession>
<name>A0A0A9VDC8_ARUDO</name>
<organism evidence="1">
    <name type="scientific">Arundo donax</name>
    <name type="common">Giant reed</name>
    <name type="synonym">Donax arundinaceus</name>
    <dbReference type="NCBI Taxonomy" id="35708"/>
    <lineage>
        <taxon>Eukaryota</taxon>
        <taxon>Viridiplantae</taxon>
        <taxon>Streptophyta</taxon>
        <taxon>Embryophyta</taxon>
        <taxon>Tracheophyta</taxon>
        <taxon>Spermatophyta</taxon>
        <taxon>Magnoliopsida</taxon>
        <taxon>Liliopsida</taxon>
        <taxon>Poales</taxon>
        <taxon>Poaceae</taxon>
        <taxon>PACMAD clade</taxon>
        <taxon>Arundinoideae</taxon>
        <taxon>Arundineae</taxon>
        <taxon>Arundo</taxon>
    </lineage>
</organism>
<proteinExistence type="predicted"/>
<dbReference type="AlphaFoldDB" id="A0A0A9VDC8"/>
<evidence type="ECO:0000313" key="1">
    <source>
        <dbReference type="EMBL" id="JAE20176.1"/>
    </source>
</evidence>